<organism evidence="2 3">
    <name type="scientific">Saccharothrix tamanrassetensis</name>
    <dbReference type="NCBI Taxonomy" id="1051531"/>
    <lineage>
        <taxon>Bacteria</taxon>
        <taxon>Bacillati</taxon>
        <taxon>Actinomycetota</taxon>
        <taxon>Actinomycetes</taxon>
        <taxon>Pseudonocardiales</taxon>
        <taxon>Pseudonocardiaceae</taxon>
        <taxon>Saccharothrix</taxon>
    </lineage>
</organism>
<evidence type="ECO:0000313" key="3">
    <source>
        <dbReference type="Proteomes" id="UP000547510"/>
    </source>
</evidence>
<dbReference type="InterPro" id="IPR000801">
    <property type="entry name" value="Esterase-like"/>
</dbReference>
<dbReference type="GO" id="GO:0016747">
    <property type="term" value="F:acyltransferase activity, transferring groups other than amino-acyl groups"/>
    <property type="evidence" value="ECO:0007669"/>
    <property type="project" value="TreeGrafter"/>
</dbReference>
<keyword evidence="1" id="KW-0812">Transmembrane</keyword>
<dbReference type="PANTHER" id="PTHR48098:SF1">
    <property type="entry name" value="DIACYLGLYCEROL ACYLTRANSFERASE_MYCOLYLTRANSFERASE AG85A"/>
    <property type="match status" value="1"/>
</dbReference>
<protein>
    <submittedName>
        <fullName evidence="2">Enterochelin esterase-like enzyme</fullName>
    </submittedName>
</protein>
<feature type="transmembrane region" description="Helical" evidence="1">
    <location>
        <begin position="100"/>
        <end position="118"/>
    </location>
</feature>
<name>A0A841CVR6_9PSEU</name>
<dbReference type="RefSeq" id="WP_184697965.1">
    <property type="nucleotide sequence ID" value="NZ_JACHJN010000014.1"/>
</dbReference>
<dbReference type="Proteomes" id="UP000547510">
    <property type="component" value="Unassembled WGS sequence"/>
</dbReference>
<sequence>MTSPLDLSLISGPVPVAATVAGVAALVCLGVGVRRFRVVSIAVVACAGLAAAVGFVVNVVWRPFPEPLPTSVPTGLGAVSLAVVLVVAQWRRAQWRARSLSVFAVALVLLSGLSWVNGHYGQYPNVRAALGPLVADTVDLDLAARPASTEVAVPEGKVLADVWQPPVGPPAKGTVSEAPIPSSTDYRPRPAWVYLPPAYAATPRPRLPVLVLLAGQPGTPRDWLDAGQLVQRLDAFAARHRGLAPIVVMPDQLGSMLANPACLDSRNGKVETYLARDVPRWIRKRLQVDERRTAWTIAGFSQGGTCALQLAVRAPDVYAAFIDISGQGEPTLGSRADTVRELFGGDAGAFRRVNPVDIMATTRFPATAGVVVAGQQDPYYRDADRKVFEACQRAGMDVRWVELPGGHDWNVWRPGLYDSLPWLAGRTGLAR</sequence>
<gene>
    <name evidence="2" type="ORF">FHS29_006740</name>
</gene>
<keyword evidence="1" id="KW-1133">Transmembrane helix</keyword>
<feature type="transmembrane region" description="Helical" evidence="1">
    <location>
        <begin position="38"/>
        <end position="61"/>
    </location>
</feature>
<reference evidence="2 3" key="1">
    <citation type="submission" date="2020-08" db="EMBL/GenBank/DDBJ databases">
        <title>Genomic Encyclopedia of Type Strains, Phase III (KMG-III): the genomes of soil and plant-associated and newly described type strains.</title>
        <authorList>
            <person name="Whitman W."/>
        </authorList>
    </citation>
    <scope>NUCLEOTIDE SEQUENCE [LARGE SCALE GENOMIC DNA]</scope>
    <source>
        <strain evidence="2 3">CECT 8640</strain>
    </source>
</reference>
<comment type="caution">
    <text evidence="2">The sequence shown here is derived from an EMBL/GenBank/DDBJ whole genome shotgun (WGS) entry which is preliminary data.</text>
</comment>
<dbReference type="SUPFAM" id="SSF53474">
    <property type="entry name" value="alpha/beta-Hydrolases"/>
    <property type="match status" value="1"/>
</dbReference>
<dbReference type="Gene3D" id="3.40.50.1820">
    <property type="entry name" value="alpha/beta hydrolase"/>
    <property type="match status" value="1"/>
</dbReference>
<evidence type="ECO:0000313" key="2">
    <source>
        <dbReference type="EMBL" id="MBB5960117.1"/>
    </source>
</evidence>
<feature type="transmembrane region" description="Helical" evidence="1">
    <location>
        <begin position="12"/>
        <end position="31"/>
    </location>
</feature>
<dbReference type="Pfam" id="PF00756">
    <property type="entry name" value="Esterase"/>
    <property type="match status" value="1"/>
</dbReference>
<dbReference type="InterPro" id="IPR050583">
    <property type="entry name" value="Mycobacterial_A85_antigen"/>
</dbReference>
<proteinExistence type="predicted"/>
<keyword evidence="1" id="KW-0472">Membrane</keyword>
<dbReference type="InterPro" id="IPR029058">
    <property type="entry name" value="AB_hydrolase_fold"/>
</dbReference>
<keyword evidence="3" id="KW-1185">Reference proteome</keyword>
<dbReference type="EMBL" id="JACHJN010000014">
    <property type="protein sequence ID" value="MBB5960117.1"/>
    <property type="molecule type" value="Genomic_DNA"/>
</dbReference>
<evidence type="ECO:0000256" key="1">
    <source>
        <dbReference type="SAM" id="Phobius"/>
    </source>
</evidence>
<feature type="transmembrane region" description="Helical" evidence="1">
    <location>
        <begin position="67"/>
        <end position="88"/>
    </location>
</feature>
<dbReference type="AlphaFoldDB" id="A0A841CVR6"/>
<dbReference type="PANTHER" id="PTHR48098">
    <property type="entry name" value="ENTEROCHELIN ESTERASE-RELATED"/>
    <property type="match status" value="1"/>
</dbReference>
<accession>A0A841CVR6</accession>